<dbReference type="Pfam" id="PF00550">
    <property type="entry name" value="PP-binding"/>
    <property type="match status" value="1"/>
</dbReference>
<feature type="domain" description="Carrier" evidence="3">
    <location>
        <begin position="1"/>
        <end position="74"/>
    </location>
</feature>
<protein>
    <submittedName>
        <fullName evidence="4">Actinorhodin polyketide synthase</fullName>
    </submittedName>
</protein>
<dbReference type="SMART" id="SM00823">
    <property type="entry name" value="PKS_PP"/>
    <property type="match status" value="1"/>
</dbReference>
<sequence>MLREAAGADDGPDDGVVFGGDVQDVEFTDLGYDSLALLETVSRIEREYGISLGDAVIGEATTPRALVRAVNEQSQDEP</sequence>
<keyword evidence="1" id="KW-0596">Phosphopantetheine</keyword>
<gene>
    <name evidence="4" type="ORF">AQJ11_34080</name>
</gene>
<organism evidence="4 5">
    <name type="scientific">Streptomyces corchorusii</name>
    <name type="common">Streptomyces chibaensis</name>
    <dbReference type="NCBI Taxonomy" id="1903"/>
    <lineage>
        <taxon>Bacteria</taxon>
        <taxon>Bacillati</taxon>
        <taxon>Actinomycetota</taxon>
        <taxon>Actinomycetes</taxon>
        <taxon>Kitasatosporales</taxon>
        <taxon>Streptomycetaceae</taxon>
        <taxon>Streptomyces</taxon>
    </lineage>
</organism>
<evidence type="ECO:0000313" key="4">
    <source>
        <dbReference type="EMBL" id="KUN18569.1"/>
    </source>
</evidence>
<reference evidence="4 5" key="1">
    <citation type="submission" date="2015-10" db="EMBL/GenBank/DDBJ databases">
        <title>Draft genome sequence of Streptomyces corchorusii DSM 40340, type strain for the species Streptomyces corchorusii.</title>
        <authorList>
            <person name="Ruckert C."/>
            <person name="Winkler A."/>
            <person name="Kalinowski J."/>
            <person name="Kampfer P."/>
            <person name="Glaeser S."/>
        </authorList>
    </citation>
    <scope>NUCLEOTIDE SEQUENCE [LARGE SCALE GENOMIC DNA]</scope>
    <source>
        <strain evidence="4 5">DSM 40340</strain>
    </source>
</reference>
<dbReference type="InterPro" id="IPR006162">
    <property type="entry name" value="Ppantetheine_attach_site"/>
</dbReference>
<dbReference type="PROSITE" id="PS50075">
    <property type="entry name" value="CARRIER"/>
    <property type="match status" value="1"/>
</dbReference>
<dbReference type="AlphaFoldDB" id="A0A117QB38"/>
<dbReference type="Proteomes" id="UP000053398">
    <property type="component" value="Unassembled WGS sequence"/>
</dbReference>
<dbReference type="InterPro" id="IPR036736">
    <property type="entry name" value="ACP-like_sf"/>
</dbReference>
<dbReference type="SUPFAM" id="SSF47336">
    <property type="entry name" value="ACP-like"/>
    <property type="match status" value="1"/>
</dbReference>
<dbReference type="EMBL" id="LMWP01000043">
    <property type="protein sequence ID" value="KUN18569.1"/>
    <property type="molecule type" value="Genomic_DNA"/>
</dbReference>
<evidence type="ECO:0000256" key="2">
    <source>
        <dbReference type="ARBA" id="ARBA00022553"/>
    </source>
</evidence>
<dbReference type="InterPro" id="IPR020806">
    <property type="entry name" value="PKS_PP-bd"/>
</dbReference>
<evidence type="ECO:0000259" key="3">
    <source>
        <dbReference type="PROSITE" id="PS50075"/>
    </source>
</evidence>
<keyword evidence="2" id="KW-0597">Phosphoprotein</keyword>
<keyword evidence="5" id="KW-1185">Reference proteome</keyword>
<accession>A0A117QB38</accession>
<comment type="caution">
    <text evidence="4">The sequence shown here is derived from an EMBL/GenBank/DDBJ whole genome shotgun (WGS) entry which is preliminary data.</text>
</comment>
<evidence type="ECO:0000256" key="1">
    <source>
        <dbReference type="ARBA" id="ARBA00022450"/>
    </source>
</evidence>
<proteinExistence type="predicted"/>
<name>A0A117QB38_STRCK</name>
<dbReference type="InterPro" id="IPR009081">
    <property type="entry name" value="PP-bd_ACP"/>
</dbReference>
<dbReference type="GO" id="GO:0017000">
    <property type="term" value="P:antibiotic biosynthetic process"/>
    <property type="evidence" value="ECO:0007669"/>
    <property type="project" value="UniProtKB-ARBA"/>
</dbReference>
<evidence type="ECO:0000313" key="5">
    <source>
        <dbReference type="Proteomes" id="UP000053398"/>
    </source>
</evidence>
<dbReference type="PROSITE" id="PS00012">
    <property type="entry name" value="PHOSPHOPANTETHEINE"/>
    <property type="match status" value="1"/>
</dbReference>
<dbReference type="Gene3D" id="1.10.1200.10">
    <property type="entry name" value="ACP-like"/>
    <property type="match status" value="1"/>
</dbReference>
<dbReference type="GO" id="GO:0031177">
    <property type="term" value="F:phosphopantetheine binding"/>
    <property type="evidence" value="ECO:0007669"/>
    <property type="project" value="InterPro"/>
</dbReference>